<keyword evidence="2" id="KW-1133">Transmembrane helix</keyword>
<organism evidence="3 4">
    <name type="scientific">Dufourea novaeangliae</name>
    <name type="common">Sweat bee</name>
    <dbReference type="NCBI Taxonomy" id="178035"/>
    <lineage>
        <taxon>Eukaryota</taxon>
        <taxon>Metazoa</taxon>
        <taxon>Ecdysozoa</taxon>
        <taxon>Arthropoda</taxon>
        <taxon>Hexapoda</taxon>
        <taxon>Insecta</taxon>
        <taxon>Pterygota</taxon>
        <taxon>Neoptera</taxon>
        <taxon>Endopterygota</taxon>
        <taxon>Hymenoptera</taxon>
        <taxon>Apocrita</taxon>
        <taxon>Aculeata</taxon>
        <taxon>Apoidea</taxon>
        <taxon>Anthophila</taxon>
        <taxon>Halictidae</taxon>
        <taxon>Rophitinae</taxon>
        <taxon>Dufourea</taxon>
    </lineage>
</organism>
<proteinExistence type="predicted"/>
<reference evidence="3 4" key="1">
    <citation type="submission" date="2015-07" db="EMBL/GenBank/DDBJ databases">
        <title>The genome of Dufourea novaeangliae.</title>
        <authorList>
            <person name="Pan H."/>
            <person name="Kapheim K."/>
        </authorList>
    </citation>
    <scope>NUCLEOTIDE SEQUENCE [LARGE SCALE GENOMIC DNA]</scope>
    <source>
        <strain evidence="3">0120121106</strain>
        <tissue evidence="3">Whole body</tissue>
    </source>
</reference>
<feature type="region of interest" description="Disordered" evidence="1">
    <location>
        <begin position="538"/>
        <end position="569"/>
    </location>
</feature>
<feature type="region of interest" description="Disordered" evidence="1">
    <location>
        <begin position="411"/>
        <end position="498"/>
    </location>
</feature>
<feature type="compositionally biased region" description="Basic and acidic residues" evidence="1">
    <location>
        <begin position="102"/>
        <end position="114"/>
    </location>
</feature>
<name>A0A154NWR2_DUFNO</name>
<keyword evidence="2" id="KW-0812">Transmembrane</keyword>
<dbReference type="STRING" id="178035.A0A154NWR2"/>
<feature type="compositionally biased region" description="Polar residues" evidence="1">
    <location>
        <begin position="754"/>
        <end position="771"/>
    </location>
</feature>
<dbReference type="AlphaFoldDB" id="A0A154NWR2"/>
<evidence type="ECO:0000313" key="4">
    <source>
        <dbReference type="Proteomes" id="UP000076502"/>
    </source>
</evidence>
<feature type="compositionally biased region" description="Basic and acidic residues" evidence="1">
    <location>
        <begin position="485"/>
        <end position="498"/>
    </location>
</feature>
<feature type="compositionally biased region" description="Acidic residues" evidence="1">
    <location>
        <begin position="547"/>
        <end position="558"/>
    </location>
</feature>
<evidence type="ECO:0000256" key="1">
    <source>
        <dbReference type="SAM" id="MobiDB-lite"/>
    </source>
</evidence>
<dbReference type="OrthoDB" id="6624682at2759"/>
<accession>A0A154NWR2</accession>
<evidence type="ECO:0000256" key="2">
    <source>
        <dbReference type="SAM" id="Phobius"/>
    </source>
</evidence>
<evidence type="ECO:0000313" key="3">
    <source>
        <dbReference type="EMBL" id="KZC04033.1"/>
    </source>
</evidence>
<sequence length="818" mass="91142">MLLCGVLCSVLSVPFGAIVQIVIFLLQNSNVSRVHAFLPPGAEDEIIVIEHLPGRRVHLQDFFWTDAEDAPPWVDSNQPFHETKTVHHTVTVYLPADEKDDDDSKSPNRPDSYDPKCTTCIEPTPRLNDDEDQNIGVLIGEDPGPRYWLLTVLRAGEAIPPKIELKLARLYRTAFTRQQQRHLGLLQSNRRFQRAADEQTLVSNKVNLLKIIQIRAKRTNDISSIFSFYLFIDCVKIMNNLCLSCTACYLLSLRLKYKDGSKVTISARSRPLARKQISNDIDGESADRRSELRLFNNTAEGTVQVRMQNTSVTENGATRLIYSVHLGGKPVPAETAARDMALLSSQEVALELGAPVLIQSEPYLKESRPLALSRKRDAWLLIGAASAGFILLAFMIAGLVFTAKRKRSQSSVAAPPNRSILKKKQDHVTTPGGRDNAAFSEMEIKTEGSSQSPIPGSLPRTPVTPESTDSFDLGMQKVSSDNEEELKRKAREPSLLEHPSKKTRLTHGRISRTNAVDVPRTSDSMDVVVDHLEALESLETSYTKQGEEDEEEEEEQEEAATSPHSYLSMPTCKQFPNMKSVEPLSRVLEPVMIRHLDIDSPELERRDSNDIDPYRGSKVNDKFFARTSSAMKDPGVVGPIVWNLRRHTLCTEGNGTSGSDEITSAGPVGRAKRRLHELLEDSFSLFGSREQNSEMQVCATRPNSAVFTPDVLPGFSKARGKSAYISPVSSPTMEMKMQRPIPLPRKDIEENFTENGQTESVRSHSGWSSRPLSAGPFHRPNVPDIDTRRILSHCQLPPEDPAVPLIASIKKELEKFSS</sequence>
<feature type="region of interest" description="Disordered" evidence="1">
    <location>
        <begin position="754"/>
        <end position="784"/>
    </location>
</feature>
<feature type="region of interest" description="Disordered" evidence="1">
    <location>
        <begin position="95"/>
        <end position="118"/>
    </location>
</feature>
<dbReference type="EMBL" id="KQ434775">
    <property type="protein sequence ID" value="KZC04033.1"/>
    <property type="molecule type" value="Genomic_DNA"/>
</dbReference>
<keyword evidence="2" id="KW-0472">Membrane</keyword>
<protein>
    <submittedName>
        <fullName evidence="3">Uncharacterized protein</fullName>
    </submittedName>
</protein>
<keyword evidence="4" id="KW-1185">Reference proteome</keyword>
<dbReference type="Proteomes" id="UP000076502">
    <property type="component" value="Unassembled WGS sequence"/>
</dbReference>
<gene>
    <name evidence="3" type="ORF">WN55_03818</name>
</gene>
<feature type="transmembrane region" description="Helical" evidence="2">
    <location>
        <begin position="378"/>
        <end position="401"/>
    </location>
</feature>